<reference evidence="9" key="1">
    <citation type="submission" date="2024-03" db="EMBL/GenBank/DDBJ databases">
        <title>Complete genome sequence of Mycoplasma felifaucium Z921 isolated from the trachea of a cheetah.</title>
        <authorList>
            <person name="Spergser J."/>
        </authorList>
    </citation>
    <scope>NUCLEOTIDE SEQUENCE [LARGE SCALE GENOMIC DNA]</scope>
    <source>
        <strain evidence="9">Z921</strain>
    </source>
</reference>
<keyword evidence="10" id="KW-1185">Reference proteome</keyword>
<dbReference type="Gene3D" id="1.10.3720.10">
    <property type="entry name" value="MetI-like"/>
    <property type="match status" value="1"/>
</dbReference>
<proteinExistence type="inferred from homology"/>
<feature type="transmembrane region" description="Helical" evidence="7">
    <location>
        <begin position="157"/>
        <end position="181"/>
    </location>
</feature>
<feature type="domain" description="ABC transmembrane type-1" evidence="8">
    <location>
        <begin position="78"/>
        <end position="285"/>
    </location>
</feature>
<name>A0ABZ2RUW1_9BACT</name>
<gene>
    <name evidence="9" type="ORF">WG617_02640</name>
</gene>
<evidence type="ECO:0000256" key="2">
    <source>
        <dbReference type="ARBA" id="ARBA00022448"/>
    </source>
</evidence>
<dbReference type="RefSeq" id="WP_338822453.1">
    <property type="nucleotide sequence ID" value="NZ_CP148067.1"/>
</dbReference>
<dbReference type="PANTHER" id="PTHR30465:SF0">
    <property type="entry name" value="OLIGOPEPTIDE TRANSPORT SYSTEM PERMEASE PROTEIN APPB"/>
    <property type="match status" value="1"/>
</dbReference>
<evidence type="ECO:0000256" key="7">
    <source>
        <dbReference type="RuleBase" id="RU363032"/>
    </source>
</evidence>
<feature type="transmembrane region" description="Helical" evidence="7">
    <location>
        <begin position="82"/>
        <end position="105"/>
    </location>
</feature>
<evidence type="ECO:0000313" key="9">
    <source>
        <dbReference type="EMBL" id="WXL28899.1"/>
    </source>
</evidence>
<evidence type="ECO:0000256" key="3">
    <source>
        <dbReference type="ARBA" id="ARBA00022475"/>
    </source>
</evidence>
<evidence type="ECO:0000313" key="10">
    <source>
        <dbReference type="Proteomes" id="UP001477443"/>
    </source>
</evidence>
<dbReference type="Pfam" id="PF00528">
    <property type="entry name" value="BPD_transp_1"/>
    <property type="match status" value="1"/>
</dbReference>
<dbReference type="PANTHER" id="PTHR30465">
    <property type="entry name" value="INNER MEMBRANE ABC TRANSPORTER"/>
    <property type="match status" value="1"/>
</dbReference>
<keyword evidence="2 7" id="KW-0813">Transport</keyword>
<feature type="transmembrane region" description="Helical" evidence="7">
    <location>
        <begin position="12"/>
        <end position="33"/>
    </location>
</feature>
<evidence type="ECO:0000259" key="8">
    <source>
        <dbReference type="PROSITE" id="PS50928"/>
    </source>
</evidence>
<keyword evidence="6 7" id="KW-0472">Membrane</keyword>
<feature type="transmembrane region" description="Helical" evidence="7">
    <location>
        <begin position="117"/>
        <end position="137"/>
    </location>
</feature>
<evidence type="ECO:0000256" key="6">
    <source>
        <dbReference type="ARBA" id="ARBA00023136"/>
    </source>
</evidence>
<comment type="similarity">
    <text evidence="7">Belongs to the binding-protein-dependent transport system permease family.</text>
</comment>
<sequence>MNFLKYLCKKISIAILSIILITSLLYVVIFAFINNEFLKSKSLMNQYFEFIGSIFSNFGKVYGSSSFKNAQTYFFNYYKWSLLFEGIAFVISILLGYFIGILLAYKQGKWSDILISSLIFIFASIPTFIFAPLMMILAEAIDLPVNFVDPSSATVGYLLLSLILPVALLSISSISFISIVVKKATYNILKQEYITVLKATGQNTQNIFFKGVFKNLMGDTINQIIPMILLLISFGLIIERIFQIPGQSLILLSSFKDGEINVLMCLIFYKLFLLIGLAIIFEFVSDLINLKITFSFLQKYHQNRIIFKNLEKEDSND</sequence>
<feature type="transmembrane region" description="Helical" evidence="7">
    <location>
        <begin position="262"/>
        <end position="284"/>
    </location>
</feature>
<dbReference type="Proteomes" id="UP001477443">
    <property type="component" value="Chromosome"/>
</dbReference>
<dbReference type="InterPro" id="IPR035906">
    <property type="entry name" value="MetI-like_sf"/>
</dbReference>
<organism evidence="9 10">
    <name type="scientific">Mycoplasmopsis felifaucium</name>
    <dbReference type="NCBI Taxonomy" id="35768"/>
    <lineage>
        <taxon>Bacteria</taxon>
        <taxon>Bacillati</taxon>
        <taxon>Mycoplasmatota</taxon>
        <taxon>Mycoplasmoidales</taxon>
        <taxon>Metamycoplasmataceae</taxon>
        <taxon>Mycoplasmopsis</taxon>
    </lineage>
</organism>
<dbReference type="PROSITE" id="PS50928">
    <property type="entry name" value="ABC_TM1"/>
    <property type="match status" value="1"/>
</dbReference>
<keyword evidence="3" id="KW-1003">Cell membrane</keyword>
<dbReference type="CDD" id="cd06261">
    <property type="entry name" value="TM_PBP2"/>
    <property type="match status" value="1"/>
</dbReference>
<dbReference type="InterPro" id="IPR000515">
    <property type="entry name" value="MetI-like"/>
</dbReference>
<dbReference type="SUPFAM" id="SSF161098">
    <property type="entry name" value="MetI-like"/>
    <property type="match status" value="1"/>
</dbReference>
<protein>
    <submittedName>
        <fullName evidence="9">ABC transporter permease</fullName>
    </submittedName>
</protein>
<feature type="transmembrane region" description="Helical" evidence="7">
    <location>
        <begin position="224"/>
        <end position="242"/>
    </location>
</feature>
<accession>A0ABZ2RUW1</accession>
<evidence type="ECO:0000256" key="1">
    <source>
        <dbReference type="ARBA" id="ARBA00004651"/>
    </source>
</evidence>
<keyword evidence="4 7" id="KW-0812">Transmembrane</keyword>
<dbReference type="EMBL" id="CP148067">
    <property type="protein sequence ID" value="WXL28899.1"/>
    <property type="molecule type" value="Genomic_DNA"/>
</dbReference>
<evidence type="ECO:0000256" key="4">
    <source>
        <dbReference type="ARBA" id="ARBA00022692"/>
    </source>
</evidence>
<comment type="subcellular location">
    <subcellularLocation>
        <location evidence="1 7">Cell membrane</location>
        <topology evidence="1 7">Multi-pass membrane protein</topology>
    </subcellularLocation>
</comment>
<keyword evidence="5 7" id="KW-1133">Transmembrane helix</keyword>
<evidence type="ECO:0000256" key="5">
    <source>
        <dbReference type="ARBA" id="ARBA00022989"/>
    </source>
</evidence>